<dbReference type="AlphaFoldDB" id="U2EFH3"/>
<evidence type="ECO:0000313" key="2">
    <source>
        <dbReference type="Proteomes" id="UP000005707"/>
    </source>
</evidence>
<dbReference type="OrthoDB" id="384526at2"/>
<dbReference type="RefSeq" id="WP_008826212.1">
    <property type="nucleotide sequence ID" value="NZ_AFNU02000001.1"/>
</dbReference>
<dbReference type="STRING" id="1033810.HLPCO_000349"/>
<reference evidence="1 2" key="2">
    <citation type="journal article" date="2013" name="PLoS ONE">
        <title>INDIGO - INtegrated Data Warehouse of MIcrobial GenOmes with Examples from the Red Sea Extremophiles.</title>
        <authorList>
            <person name="Alam I."/>
            <person name="Antunes A."/>
            <person name="Kamau A.A."/>
            <person name="Ba Alawi W."/>
            <person name="Kalkatawi M."/>
            <person name="Stingl U."/>
            <person name="Bajic V.B."/>
        </authorList>
    </citation>
    <scope>NUCLEOTIDE SEQUENCE [LARGE SCALE GENOMIC DNA]</scope>
    <source>
        <strain evidence="1 2">SSD-17B</strain>
    </source>
</reference>
<dbReference type="EMBL" id="AFNU02000001">
    <property type="protein sequence ID" value="ERJ13683.1"/>
    <property type="molecule type" value="Genomic_DNA"/>
</dbReference>
<dbReference type="Proteomes" id="UP000005707">
    <property type="component" value="Unassembled WGS sequence"/>
</dbReference>
<dbReference type="InParanoid" id="U2EFH3"/>
<sequence>MNDLEQKFSVYNDYKQYIEENEKIIHFLRDNDSMLNTYVSPIIKSIGALKAYVDGEDRELNQEEINIVEFGFNYLFENLEQIKLYLKQFNGDLLALESKSYLINIIFELEEYKEEIEKDHELDQSEKEQDLKQINAILTYLESILTVENHKESELLNAYIQKFYDLKSKYKDVVVAAHAFEEYCAEFGI</sequence>
<accession>U2EFH3</accession>
<name>U2EFH3_9MOLU</name>
<gene>
    <name evidence="1" type="ORF">HLPCO_000349</name>
</gene>
<reference evidence="1 2" key="1">
    <citation type="journal article" date="2011" name="J. Bacteriol.">
        <title>Genome sequence of Haloplasma contractile, an unusual contractile bacterium from a deep-sea anoxic brine lake.</title>
        <authorList>
            <person name="Antunes A."/>
            <person name="Alam I."/>
            <person name="El Dorry H."/>
            <person name="Siam R."/>
            <person name="Robertson A."/>
            <person name="Bajic V.B."/>
            <person name="Stingl U."/>
        </authorList>
    </citation>
    <scope>NUCLEOTIDE SEQUENCE [LARGE SCALE GENOMIC DNA]</scope>
    <source>
        <strain evidence="1 2">SSD-17B</strain>
    </source>
</reference>
<protein>
    <submittedName>
        <fullName evidence="1">Uncharacterized protein</fullName>
    </submittedName>
</protein>
<comment type="caution">
    <text evidence="1">The sequence shown here is derived from an EMBL/GenBank/DDBJ whole genome shotgun (WGS) entry which is preliminary data.</text>
</comment>
<keyword evidence="2" id="KW-1185">Reference proteome</keyword>
<evidence type="ECO:0000313" key="1">
    <source>
        <dbReference type="EMBL" id="ERJ13683.1"/>
    </source>
</evidence>
<proteinExistence type="predicted"/>
<organism evidence="1 2">
    <name type="scientific">Haloplasma contractile SSD-17B</name>
    <dbReference type="NCBI Taxonomy" id="1033810"/>
    <lineage>
        <taxon>Bacteria</taxon>
        <taxon>Bacillati</taxon>
        <taxon>Mycoplasmatota</taxon>
        <taxon>Mollicutes</taxon>
        <taxon>Haloplasmatales</taxon>
        <taxon>Haloplasmataceae</taxon>
        <taxon>Haloplasma</taxon>
    </lineage>
</organism>